<organism evidence="8 9">
    <name type="scientific">Kineococcus aurantiacus</name>
    <dbReference type="NCBI Taxonomy" id="37633"/>
    <lineage>
        <taxon>Bacteria</taxon>
        <taxon>Bacillati</taxon>
        <taxon>Actinomycetota</taxon>
        <taxon>Actinomycetes</taxon>
        <taxon>Kineosporiales</taxon>
        <taxon>Kineosporiaceae</taxon>
        <taxon>Kineococcus</taxon>
    </lineage>
</organism>
<dbReference type="SUPFAM" id="SSF55785">
    <property type="entry name" value="PYP-like sensor domain (PAS domain)"/>
    <property type="match status" value="1"/>
</dbReference>
<evidence type="ECO:0000256" key="4">
    <source>
        <dbReference type="ARBA" id="ARBA00023163"/>
    </source>
</evidence>
<gene>
    <name evidence="8" type="ORF">BJ968_003288</name>
</gene>
<keyword evidence="3" id="KW-0805">Transcription regulation</keyword>
<sequence>MSVERTTLPVDDPLTLQLSVVTHELAVADDELAAQQREIDDLVARESDARRTVSALTHSVPVPVLVTDPVGGVVEANLAAATLLGVPLARLVRKPVQAFVAPEARGAVRGLVSRAASTGSATGTVTLVPRHAPTRAARVVLTAGGRRPDGRASLSWVFVDGPPADDAALKALAGLTALSVGDTTVHDLLTRISTLATGAVPGGSWCSVVLGDPADPDELAADSEQAQRMDGAQWRTGQGPALTAYADGTPVVAPRLEEDPRWPALAALAGTLPARGALAVPIRAQDTVRGVLTVYGQEEGTLDSDTQLDRALVFAHAAAAVLQDVLRVEELRSTAENLKIAMSSRATIEQAKGLIAGWLGCTVEDAFATLSRVSMDRNVKLRDIAALAVADPSRHDLQPLLAEAWHRLRQERQRSSS</sequence>
<dbReference type="PROSITE" id="PS50921">
    <property type="entry name" value="ANTAR"/>
    <property type="match status" value="1"/>
</dbReference>
<dbReference type="InterPro" id="IPR036388">
    <property type="entry name" value="WH-like_DNA-bd_sf"/>
</dbReference>
<dbReference type="RefSeq" id="WP_179753685.1">
    <property type="nucleotide sequence ID" value="NZ_BAAAGN010000003.1"/>
</dbReference>
<feature type="coiled-coil region" evidence="5">
    <location>
        <begin position="25"/>
        <end position="52"/>
    </location>
</feature>
<dbReference type="EMBL" id="JACCBB010000001">
    <property type="protein sequence ID" value="NYD23748.1"/>
    <property type="molecule type" value="Genomic_DNA"/>
</dbReference>
<dbReference type="SUPFAM" id="SSF55781">
    <property type="entry name" value="GAF domain-like"/>
    <property type="match status" value="1"/>
</dbReference>
<dbReference type="Pfam" id="PF03861">
    <property type="entry name" value="ANTAR"/>
    <property type="match status" value="1"/>
</dbReference>
<feature type="domain" description="PAS" evidence="6">
    <location>
        <begin position="49"/>
        <end position="119"/>
    </location>
</feature>
<evidence type="ECO:0000256" key="3">
    <source>
        <dbReference type="ARBA" id="ARBA00023015"/>
    </source>
</evidence>
<dbReference type="PROSITE" id="PS50112">
    <property type="entry name" value="PAS"/>
    <property type="match status" value="1"/>
</dbReference>
<evidence type="ECO:0000259" key="7">
    <source>
        <dbReference type="PROSITE" id="PS50921"/>
    </source>
</evidence>
<keyword evidence="4" id="KW-0804">Transcription</keyword>
<dbReference type="SMART" id="SM00065">
    <property type="entry name" value="GAF"/>
    <property type="match status" value="1"/>
</dbReference>
<dbReference type="InterPro" id="IPR011006">
    <property type="entry name" value="CheY-like_superfamily"/>
</dbReference>
<proteinExistence type="predicted"/>
<dbReference type="InterPro" id="IPR035965">
    <property type="entry name" value="PAS-like_dom_sf"/>
</dbReference>
<dbReference type="Gene3D" id="3.30.450.40">
    <property type="match status" value="1"/>
</dbReference>
<name>A0A7Y9DN90_9ACTN</name>
<dbReference type="InterPro" id="IPR013656">
    <property type="entry name" value="PAS_4"/>
</dbReference>
<keyword evidence="2" id="KW-0418">Kinase</keyword>
<dbReference type="SMART" id="SM01012">
    <property type="entry name" value="ANTAR"/>
    <property type="match status" value="1"/>
</dbReference>
<evidence type="ECO:0000313" key="8">
    <source>
        <dbReference type="EMBL" id="NYD23748.1"/>
    </source>
</evidence>
<dbReference type="InterPro" id="IPR029016">
    <property type="entry name" value="GAF-like_dom_sf"/>
</dbReference>
<dbReference type="SMART" id="SM00091">
    <property type="entry name" value="PAS"/>
    <property type="match status" value="1"/>
</dbReference>
<evidence type="ECO:0000256" key="2">
    <source>
        <dbReference type="ARBA" id="ARBA00022777"/>
    </source>
</evidence>
<dbReference type="CDD" id="cd00130">
    <property type="entry name" value="PAS"/>
    <property type="match status" value="1"/>
</dbReference>
<evidence type="ECO:0000313" key="9">
    <source>
        <dbReference type="Proteomes" id="UP000521922"/>
    </source>
</evidence>
<dbReference type="GO" id="GO:0016301">
    <property type="term" value="F:kinase activity"/>
    <property type="evidence" value="ECO:0007669"/>
    <property type="project" value="UniProtKB-KW"/>
</dbReference>
<dbReference type="InterPro" id="IPR000014">
    <property type="entry name" value="PAS"/>
</dbReference>
<protein>
    <submittedName>
        <fullName evidence="8">PAS domain-containing protein</fullName>
    </submittedName>
</protein>
<evidence type="ECO:0000256" key="5">
    <source>
        <dbReference type="SAM" id="Coils"/>
    </source>
</evidence>
<dbReference type="InterPro" id="IPR003018">
    <property type="entry name" value="GAF"/>
</dbReference>
<feature type="domain" description="ANTAR" evidence="7">
    <location>
        <begin position="328"/>
        <end position="389"/>
    </location>
</feature>
<keyword evidence="1" id="KW-0808">Transferase</keyword>
<keyword evidence="9" id="KW-1185">Reference proteome</keyword>
<dbReference type="Gene3D" id="3.30.450.20">
    <property type="entry name" value="PAS domain"/>
    <property type="match status" value="1"/>
</dbReference>
<keyword evidence="5" id="KW-0175">Coiled coil</keyword>
<dbReference type="Pfam" id="PF13185">
    <property type="entry name" value="GAF_2"/>
    <property type="match status" value="1"/>
</dbReference>
<dbReference type="InterPro" id="IPR005561">
    <property type="entry name" value="ANTAR"/>
</dbReference>
<dbReference type="Pfam" id="PF08448">
    <property type="entry name" value="PAS_4"/>
    <property type="match status" value="1"/>
</dbReference>
<evidence type="ECO:0000256" key="1">
    <source>
        <dbReference type="ARBA" id="ARBA00022679"/>
    </source>
</evidence>
<dbReference type="AlphaFoldDB" id="A0A7Y9DN90"/>
<dbReference type="Gene3D" id="1.10.10.10">
    <property type="entry name" value="Winged helix-like DNA-binding domain superfamily/Winged helix DNA-binding domain"/>
    <property type="match status" value="1"/>
</dbReference>
<comment type="caution">
    <text evidence="8">The sequence shown here is derived from an EMBL/GenBank/DDBJ whole genome shotgun (WGS) entry which is preliminary data.</text>
</comment>
<evidence type="ECO:0000259" key="6">
    <source>
        <dbReference type="PROSITE" id="PS50112"/>
    </source>
</evidence>
<dbReference type="SUPFAM" id="SSF52172">
    <property type="entry name" value="CheY-like"/>
    <property type="match status" value="1"/>
</dbReference>
<accession>A0A7Y9DN90</accession>
<reference evidence="8 9" key="1">
    <citation type="submission" date="2020-07" db="EMBL/GenBank/DDBJ databases">
        <title>Sequencing the genomes of 1000 actinobacteria strains.</title>
        <authorList>
            <person name="Klenk H.-P."/>
        </authorList>
    </citation>
    <scope>NUCLEOTIDE SEQUENCE [LARGE SCALE GENOMIC DNA]</scope>
    <source>
        <strain evidence="8 9">DSM 7487</strain>
    </source>
</reference>
<dbReference type="GO" id="GO:0003723">
    <property type="term" value="F:RNA binding"/>
    <property type="evidence" value="ECO:0007669"/>
    <property type="project" value="InterPro"/>
</dbReference>
<dbReference type="Proteomes" id="UP000521922">
    <property type="component" value="Unassembled WGS sequence"/>
</dbReference>